<feature type="domain" description="FYVE-type" evidence="6">
    <location>
        <begin position="467"/>
        <end position="525"/>
    </location>
</feature>
<proteinExistence type="predicted"/>
<dbReference type="Gene3D" id="3.30.40.10">
    <property type="entry name" value="Zinc/RING finger domain, C3HC4 (zinc finger)"/>
    <property type="match status" value="1"/>
</dbReference>
<evidence type="ECO:0000256" key="5">
    <source>
        <dbReference type="SAM" id="MobiDB-lite"/>
    </source>
</evidence>
<keyword evidence="2 4" id="KW-0863">Zinc-finger</keyword>
<dbReference type="InterPro" id="IPR011011">
    <property type="entry name" value="Znf_FYVE_PHD"/>
</dbReference>
<organism evidence="7 8">
    <name type="scientific">Pythium insidiosum</name>
    <name type="common">Pythiosis disease agent</name>
    <dbReference type="NCBI Taxonomy" id="114742"/>
    <lineage>
        <taxon>Eukaryota</taxon>
        <taxon>Sar</taxon>
        <taxon>Stramenopiles</taxon>
        <taxon>Oomycota</taxon>
        <taxon>Peronosporomycetes</taxon>
        <taxon>Pythiales</taxon>
        <taxon>Pythiaceae</taxon>
        <taxon>Pythium</taxon>
    </lineage>
</organism>
<feature type="compositionally biased region" description="Basic and acidic residues" evidence="5">
    <location>
        <begin position="75"/>
        <end position="93"/>
    </location>
</feature>
<keyword evidence="1" id="KW-0479">Metal-binding</keyword>
<protein>
    <recommendedName>
        <fullName evidence="6">FYVE-type domain-containing protein</fullName>
    </recommendedName>
</protein>
<feature type="region of interest" description="Disordered" evidence="5">
    <location>
        <begin position="629"/>
        <end position="648"/>
    </location>
</feature>
<feature type="compositionally biased region" description="Basic and acidic residues" evidence="5">
    <location>
        <begin position="548"/>
        <end position="557"/>
    </location>
</feature>
<dbReference type="AlphaFoldDB" id="A0AAD5Q9W0"/>
<feature type="compositionally biased region" description="Polar residues" evidence="5">
    <location>
        <begin position="586"/>
        <end position="599"/>
    </location>
</feature>
<dbReference type="Proteomes" id="UP001209570">
    <property type="component" value="Unassembled WGS sequence"/>
</dbReference>
<dbReference type="SUPFAM" id="SSF48403">
    <property type="entry name" value="Ankyrin repeat"/>
    <property type="match status" value="1"/>
</dbReference>
<dbReference type="GO" id="GO:0008270">
    <property type="term" value="F:zinc ion binding"/>
    <property type="evidence" value="ECO:0007669"/>
    <property type="project" value="UniProtKB-KW"/>
</dbReference>
<keyword evidence="8" id="KW-1185">Reference proteome</keyword>
<dbReference type="PROSITE" id="PS50178">
    <property type="entry name" value="ZF_FYVE"/>
    <property type="match status" value="1"/>
</dbReference>
<reference evidence="7" key="1">
    <citation type="submission" date="2021-12" db="EMBL/GenBank/DDBJ databases">
        <title>Prjna785345.</title>
        <authorList>
            <person name="Rujirawat T."/>
            <person name="Krajaejun T."/>
        </authorList>
    </citation>
    <scope>NUCLEOTIDE SEQUENCE</scope>
    <source>
        <strain evidence="7">Pi057C3</strain>
    </source>
</reference>
<sequence>MSGDSDLTPLSMELTPVVERMRGVSVSSASHSVGVPTGVLLPTLEAADEEAALDTSSHRSSSAVLSAMERKALRERMAETDGRGSVTRSRDSTGRVLPDSLYDASSALQQAMDHHHHHHQQQHLSFAESDTDESSHLSPPDVEAAPPQQPERPHTLQQYQPMTTKIRGGFSHYKEGIRLAEMGDWSALLERIAREPQVAQHKDHHGMLPLHWACTENDVPPSVVAQLLQVFPEAVLTRNNAQYLPIHIAVRAGVCVETLRLLCVARPSSLLEETPSGKTALGLALETGLPEPSIALLRQELRAYEALDADDTDDDVSRDIEDTKRDIEVQSHLLRESMMFAYNPQRLLPGNATHDTISNNAHSIVYPAAPWRATEPGRGLGHLNNNNNNTNTTSALRSTTIQRRDKAAALLLDEESDPSHCCPSDEDPVDTRFTAVYSAVNRGQRAPTLPGRQPLLHTRATEGDMAAFNSGVCGVCYKKFSVFRKKYQCKMCWSFVCKKHVGGKVELPDHAKKRSVCVDCFIVHRHGVRANTLVPPMEPQSADSQEGSGHDDRRGADRSSNILVGRGTREQRAGSTGPALAARKSSGGQPTSFPQSSDLTTRDLRQTMPSRSSLRFGSLLSNSTLLTTAAQPTNGSGAQSSTGTGTANNKATRALLDRYGSDTTASLTDASDRNSAEVVALHHRIATLEEQNKLLLSRLADQEKQYDDCMLLLTQTMTRVAEIEMHLPSLRHGATSSERDTDSEINPASFDFGYPLPPVPSRPQA</sequence>
<evidence type="ECO:0000256" key="2">
    <source>
        <dbReference type="ARBA" id="ARBA00022771"/>
    </source>
</evidence>
<dbReference type="SUPFAM" id="SSF57903">
    <property type="entry name" value="FYVE/PHD zinc finger"/>
    <property type="match status" value="1"/>
</dbReference>
<feature type="region of interest" description="Disordered" evidence="5">
    <location>
        <begin position="730"/>
        <end position="765"/>
    </location>
</feature>
<evidence type="ECO:0000256" key="3">
    <source>
        <dbReference type="ARBA" id="ARBA00022833"/>
    </source>
</evidence>
<evidence type="ECO:0000313" key="7">
    <source>
        <dbReference type="EMBL" id="KAJ0407726.1"/>
    </source>
</evidence>
<keyword evidence="3" id="KW-0862">Zinc</keyword>
<dbReference type="InterPro" id="IPR013083">
    <property type="entry name" value="Znf_RING/FYVE/PHD"/>
</dbReference>
<evidence type="ECO:0000313" key="8">
    <source>
        <dbReference type="Proteomes" id="UP001209570"/>
    </source>
</evidence>
<feature type="compositionally biased region" description="Pro residues" evidence="5">
    <location>
        <begin position="755"/>
        <end position="765"/>
    </location>
</feature>
<accession>A0AAD5Q9W0</accession>
<dbReference type="Gene3D" id="1.25.40.20">
    <property type="entry name" value="Ankyrin repeat-containing domain"/>
    <property type="match status" value="1"/>
</dbReference>
<gene>
    <name evidence="7" type="ORF">P43SY_009063</name>
</gene>
<evidence type="ECO:0000256" key="1">
    <source>
        <dbReference type="ARBA" id="ARBA00022723"/>
    </source>
</evidence>
<dbReference type="EMBL" id="JAKCXM010000018">
    <property type="protein sequence ID" value="KAJ0407726.1"/>
    <property type="molecule type" value="Genomic_DNA"/>
</dbReference>
<comment type="caution">
    <text evidence="7">The sequence shown here is derived from an EMBL/GenBank/DDBJ whole genome shotgun (WGS) entry which is preliminary data.</text>
</comment>
<feature type="region of interest" description="Disordered" evidence="5">
    <location>
        <begin position="110"/>
        <end position="162"/>
    </location>
</feature>
<dbReference type="InterPro" id="IPR017455">
    <property type="entry name" value="Znf_FYVE-rel"/>
</dbReference>
<feature type="region of interest" description="Disordered" evidence="5">
    <location>
        <begin position="75"/>
        <end position="98"/>
    </location>
</feature>
<evidence type="ECO:0000256" key="4">
    <source>
        <dbReference type="PROSITE-ProRule" id="PRU00091"/>
    </source>
</evidence>
<dbReference type="CDD" id="cd00065">
    <property type="entry name" value="FYVE_like_SF"/>
    <property type="match status" value="1"/>
</dbReference>
<evidence type="ECO:0000259" key="6">
    <source>
        <dbReference type="PROSITE" id="PS50178"/>
    </source>
</evidence>
<dbReference type="InterPro" id="IPR036770">
    <property type="entry name" value="Ankyrin_rpt-contain_sf"/>
</dbReference>
<name>A0AAD5Q9W0_PYTIN</name>
<feature type="region of interest" description="Disordered" evidence="5">
    <location>
        <begin position="532"/>
        <end position="603"/>
    </location>
</feature>